<feature type="region of interest" description="Disordered" evidence="1">
    <location>
        <begin position="1"/>
        <end position="37"/>
    </location>
</feature>
<evidence type="ECO:0000256" key="1">
    <source>
        <dbReference type="SAM" id="MobiDB-lite"/>
    </source>
</evidence>
<dbReference type="Proteomes" id="UP000299102">
    <property type="component" value="Unassembled WGS sequence"/>
</dbReference>
<gene>
    <name evidence="2" type="ORF">EVAR_99681_1</name>
</gene>
<accession>A0A4C1YFD3</accession>
<sequence length="69" mass="7255">MEGERSDGEASGEPELSLNGQKATAKADIHASATPAFSDADINELSRHDIAPRTPASMAAVYAHVTEIF</sequence>
<evidence type="ECO:0000313" key="3">
    <source>
        <dbReference type="Proteomes" id="UP000299102"/>
    </source>
</evidence>
<proteinExistence type="predicted"/>
<dbReference type="EMBL" id="BGZK01001226">
    <property type="protein sequence ID" value="GBP74856.1"/>
    <property type="molecule type" value="Genomic_DNA"/>
</dbReference>
<comment type="caution">
    <text evidence="2">The sequence shown here is derived from an EMBL/GenBank/DDBJ whole genome shotgun (WGS) entry which is preliminary data.</text>
</comment>
<keyword evidence="3" id="KW-1185">Reference proteome</keyword>
<dbReference type="AlphaFoldDB" id="A0A4C1YFD3"/>
<organism evidence="2 3">
    <name type="scientific">Eumeta variegata</name>
    <name type="common">Bagworm moth</name>
    <name type="synonym">Eumeta japonica</name>
    <dbReference type="NCBI Taxonomy" id="151549"/>
    <lineage>
        <taxon>Eukaryota</taxon>
        <taxon>Metazoa</taxon>
        <taxon>Ecdysozoa</taxon>
        <taxon>Arthropoda</taxon>
        <taxon>Hexapoda</taxon>
        <taxon>Insecta</taxon>
        <taxon>Pterygota</taxon>
        <taxon>Neoptera</taxon>
        <taxon>Endopterygota</taxon>
        <taxon>Lepidoptera</taxon>
        <taxon>Glossata</taxon>
        <taxon>Ditrysia</taxon>
        <taxon>Tineoidea</taxon>
        <taxon>Psychidae</taxon>
        <taxon>Oiketicinae</taxon>
        <taxon>Eumeta</taxon>
    </lineage>
</organism>
<evidence type="ECO:0000313" key="2">
    <source>
        <dbReference type="EMBL" id="GBP74856.1"/>
    </source>
</evidence>
<name>A0A4C1YFD3_EUMVA</name>
<protein>
    <submittedName>
        <fullName evidence="2">Uncharacterized protein</fullName>
    </submittedName>
</protein>
<reference evidence="2 3" key="1">
    <citation type="journal article" date="2019" name="Commun. Biol.">
        <title>The bagworm genome reveals a unique fibroin gene that provides high tensile strength.</title>
        <authorList>
            <person name="Kono N."/>
            <person name="Nakamura H."/>
            <person name="Ohtoshi R."/>
            <person name="Tomita M."/>
            <person name="Numata K."/>
            <person name="Arakawa K."/>
        </authorList>
    </citation>
    <scope>NUCLEOTIDE SEQUENCE [LARGE SCALE GENOMIC DNA]</scope>
</reference>